<evidence type="ECO:0000256" key="1">
    <source>
        <dbReference type="SAM" id="MobiDB-lite"/>
    </source>
</evidence>
<dbReference type="AlphaFoldDB" id="A0A2S0MI69"/>
<accession>A0A2S0MI69</accession>
<evidence type="ECO:0008006" key="4">
    <source>
        <dbReference type="Google" id="ProtNLM"/>
    </source>
</evidence>
<dbReference type="EMBL" id="CP027666">
    <property type="protein sequence ID" value="AVO35546.1"/>
    <property type="molecule type" value="Genomic_DNA"/>
</dbReference>
<name>A0A2S0MI69_9BURK</name>
<reference evidence="2 3" key="1">
    <citation type="submission" date="2018-03" db="EMBL/GenBank/DDBJ databases">
        <title>Genome sequencing of Ottowia sp.</title>
        <authorList>
            <person name="Kim S.-J."/>
            <person name="Heo J."/>
            <person name="Kwon S.-W."/>
        </authorList>
    </citation>
    <scope>NUCLEOTIDE SEQUENCE [LARGE SCALE GENOMIC DNA]</scope>
    <source>
        <strain evidence="2 3">KADR8-3</strain>
    </source>
</reference>
<dbReference type="Pfam" id="PF12276">
    <property type="entry name" value="DUF3617"/>
    <property type="match status" value="1"/>
</dbReference>
<protein>
    <recommendedName>
        <fullName evidence="4">DUF3617 domain-containing protein</fullName>
    </recommendedName>
</protein>
<evidence type="ECO:0000313" key="2">
    <source>
        <dbReference type="EMBL" id="AVO35546.1"/>
    </source>
</evidence>
<organism evidence="2 3">
    <name type="scientific">Ottowia oryzae</name>
    <dbReference type="NCBI Taxonomy" id="2109914"/>
    <lineage>
        <taxon>Bacteria</taxon>
        <taxon>Pseudomonadati</taxon>
        <taxon>Pseudomonadota</taxon>
        <taxon>Betaproteobacteria</taxon>
        <taxon>Burkholderiales</taxon>
        <taxon>Comamonadaceae</taxon>
        <taxon>Ottowia</taxon>
    </lineage>
</organism>
<dbReference type="InterPro" id="IPR022061">
    <property type="entry name" value="DUF3617"/>
</dbReference>
<dbReference type="KEGG" id="otk:C6570_15945"/>
<gene>
    <name evidence="2" type="ORF">C6570_15945</name>
</gene>
<dbReference type="Proteomes" id="UP000239709">
    <property type="component" value="Chromosome"/>
</dbReference>
<sequence>MVGHALAADGRRRRRPGPLAIMAFPADARGFLMTRPAPLALICLAALTAAAPALAQTVMKPGGWEVATSISRELPGQPAEALGRHTMKICLTPEFLAADPYLSPNLDDQRMAARQAKCTSSDYQREGDSARWIMECTVADGSTLRAQISNHAELDRLTTRMVQDVERPGGSKGRVTMAGEGRYVGDCTEDMTKPQPPVRPKP</sequence>
<feature type="region of interest" description="Disordered" evidence="1">
    <location>
        <begin position="165"/>
        <end position="202"/>
    </location>
</feature>
<proteinExistence type="predicted"/>
<dbReference type="OrthoDB" id="9181152at2"/>
<keyword evidence="3" id="KW-1185">Reference proteome</keyword>
<evidence type="ECO:0000313" key="3">
    <source>
        <dbReference type="Proteomes" id="UP000239709"/>
    </source>
</evidence>